<evidence type="ECO:0000256" key="8">
    <source>
        <dbReference type="HAMAP-Rule" id="MF_03151"/>
    </source>
</evidence>
<evidence type="ECO:0000256" key="5">
    <source>
        <dbReference type="ARBA" id="ARBA00022917"/>
    </source>
</evidence>
<evidence type="ECO:0000313" key="9">
    <source>
        <dbReference type="EMBL" id="QLQ82491.1"/>
    </source>
</evidence>
<dbReference type="GO" id="GO:0032543">
    <property type="term" value="P:mitochondrial translation"/>
    <property type="evidence" value="ECO:0007669"/>
    <property type="project" value="UniProtKB-UniRule"/>
</dbReference>
<keyword evidence="1 8" id="KW-0436">Ligase</keyword>
<reference evidence="9 10" key="1">
    <citation type="submission" date="2020-06" db="EMBL/GenBank/DDBJ databases">
        <title>The yeast mating-type switching endonuclease HO is a domesticated member of an unorthodox homing genetic element family.</title>
        <authorList>
            <person name="Coughlan A.Y."/>
            <person name="Lombardi L."/>
            <person name="Braun-Galleani S."/>
            <person name="Martos A.R."/>
            <person name="Galeote V."/>
            <person name="Bigey F."/>
            <person name="Dequin S."/>
            <person name="Byrne K.P."/>
            <person name="Wolfe K.H."/>
        </authorList>
    </citation>
    <scope>NUCLEOTIDE SEQUENCE [LARGE SCALE GENOMIC DNA]</scope>
    <source>
        <strain evidence="9 10">CBS2947</strain>
    </source>
</reference>
<comment type="subcellular location">
    <subcellularLocation>
        <location evidence="8">Mitochondrion inner membrane</location>
        <topology evidence="8">Peripheral membrane protein</topology>
        <orientation evidence="8">Matrix side</orientation>
    </subcellularLocation>
</comment>
<keyword evidence="7 8" id="KW-0472">Membrane</keyword>
<dbReference type="CDD" id="cd21422">
    <property type="entry name" value="GatF"/>
    <property type="match status" value="1"/>
</dbReference>
<dbReference type="HAMAP" id="MF_03151">
    <property type="entry name" value="GatF"/>
    <property type="match status" value="1"/>
</dbReference>
<dbReference type="GO" id="GO:0050567">
    <property type="term" value="F:glutaminyl-tRNA synthase (glutamine-hydrolyzing) activity"/>
    <property type="evidence" value="ECO:0007669"/>
    <property type="project" value="UniProtKB-UniRule"/>
</dbReference>
<comment type="similarity">
    <text evidence="8">Belongs to the GatF family.</text>
</comment>
<keyword evidence="4 8" id="KW-0067">ATP-binding</keyword>
<dbReference type="GO" id="GO:0005524">
    <property type="term" value="F:ATP binding"/>
    <property type="evidence" value="ECO:0007669"/>
    <property type="project" value="UniProtKB-KW"/>
</dbReference>
<dbReference type="EC" id="6.3.5.-" evidence="8"/>
<evidence type="ECO:0000256" key="2">
    <source>
        <dbReference type="ARBA" id="ARBA00022741"/>
    </source>
</evidence>
<accession>A0A7H9HYJ1</accession>
<organism evidence="9 10">
    <name type="scientific">Torulaspora globosa</name>
    <dbReference type="NCBI Taxonomy" id="48254"/>
    <lineage>
        <taxon>Eukaryota</taxon>
        <taxon>Fungi</taxon>
        <taxon>Dikarya</taxon>
        <taxon>Ascomycota</taxon>
        <taxon>Saccharomycotina</taxon>
        <taxon>Saccharomycetes</taxon>
        <taxon>Saccharomycetales</taxon>
        <taxon>Saccharomycetaceae</taxon>
        <taxon>Torulaspora</taxon>
    </lineage>
</organism>
<proteinExistence type="inferred from homology"/>
<dbReference type="GO" id="GO:0070681">
    <property type="term" value="P:glutaminyl-tRNAGln biosynthesis via transamidation"/>
    <property type="evidence" value="ECO:0007669"/>
    <property type="project" value="UniProtKB-UniRule"/>
</dbReference>
<dbReference type="AlphaFoldDB" id="A0A7H9HYJ1"/>
<evidence type="ECO:0000256" key="7">
    <source>
        <dbReference type="ARBA" id="ARBA00023136"/>
    </source>
</evidence>
<comment type="subunit">
    <text evidence="8">Subunit of the heterotrimeric GatFAB amidotransferase (AdT) complex, composed of A, B and F subunits.</text>
</comment>
<name>A0A7H9HYJ1_9SACH</name>
<gene>
    <name evidence="8" type="primary">GTF1</name>
    <name evidence="9" type="ORF">HG537_0H02530</name>
</gene>
<protein>
    <recommendedName>
        <fullName evidence="8">Glutamyl-tRNA(Gln) amidotransferase subunit F, mitochondrial</fullName>
        <shortName evidence="8">Glu-AdT subunit F</shortName>
        <ecNumber evidence="8">6.3.5.-</ecNumber>
    </recommendedName>
</protein>
<keyword evidence="5 8" id="KW-0648">Protein biosynthesis</keyword>
<keyword evidence="10" id="KW-1185">Reference proteome</keyword>
<keyword evidence="2 8" id="KW-0547">Nucleotide-binding</keyword>
<dbReference type="GO" id="GO:0030956">
    <property type="term" value="C:glutamyl-tRNA(Gln) amidotransferase complex"/>
    <property type="evidence" value="ECO:0007669"/>
    <property type="project" value="UniProtKB-UniRule"/>
</dbReference>
<comment type="function">
    <text evidence="8">Allows the formation of correctly charged Gln-tRNA(Gln) through the transamidation of misacylated Glu-tRNA(Gln) in the mitochondria. The reaction takes place in the presence of glutamine and ATP through an activated gamma-phospho-Glu-tRNA(Gln). Required for proper protein synthesis within the mitochondrion.</text>
</comment>
<evidence type="ECO:0000256" key="3">
    <source>
        <dbReference type="ARBA" id="ARBA00022792"/>
    </source>
</evidence>
<keyword evidence="3 8" id="KW-0999">Mitochondrion inner membrane</keyword>
<keyword evidence="6 8" id="KW-0496">Mitochondrion</keyword>
<evidence type="ECO:0000256" key="4">
    <source>
        <dbReference type="ARBA" id="ARBA00022840"/>
    </source>
</evidence>
<sequence length="178" mass="19997">MVAMLCGIRSGICVGRVVCRSYAVKAWVGEKLKSTEELGEYLSKETWSVEEYLSDSPNSALEQPSEDTVKKLLKLSGLSVEGNDIGRIQQRLGKQLSFIEKLHRIPLENEESIDESKARVMPREIAALNYEDLLDKIATQRTNLDLGEVEGSWDSTGLAKIKQSKWFVLRGGLMHNRN</sequence>
<dbReference type="Pfam" id="PF20977">
    <property type="entry name" value="GatF"/>
    <property type="match status" value="1"/>
</dbReference>
<dbReference type="InterPro" id="IPR027499">
    <property type="entry name" value="GatF"/>
</dbReference>
<evidence type="ECO:0000256" key="1">
    <source>
        <dbReference type="ARBA" id="ARBA00022598"/>
    </source>
</evidence>
<evidence type="ECO:0000256" key="6">
    <source>
        <dbReference type="ARBA" id="ARBA00023128"/>
    </source>
</evidence>
<dbReference type="OrthoDB" id="4053592at2759"/>
<comment type="catalytic activity">
    <reaction evidence="8">
        <text>L-glutamyl-tRNA(Gln) + L-glutamine + ATP + H2O = L-glutaminyl-tRNA(Gln) + L-glutamate + ADP + phosphate + H(+)</text>
        <dbReference type="Rhea" id="RHEA:17521"/>
        <dbReference type="Rhea" id="RHEA-COMP:9681"/>
        <dbReference type="Rhea" id="RHEA-COMP:9684"/>
        <dbReference type="ChEBI" id="CHEBI:15377"/>
        <dbReference type="ChEBI" id="CHEBI:15378"/>
        <dbReference type="ChEBI" id="CHEBI:29985"/>
        <dbReference type="ChEBI" id="CHEBI:30616"/>
        <dbReference type="ChEBI" id="CHEBI:43474"/>
        <dbReference type="ChEBI" id="CHEBI:58359"/>
        <dbReference type="ChEBI" id="CHEBI:78520"/>
        <dbReference type="ChEBI" id="CHEBI:78521"/>
        <dbReference type="ChEBI" id="CHEBI:456216"/>
    </reaction>
</comment>
<evidence type="ECO:0000313" key="10">
    <source>
        <dbReference type="Proteomes" id="UP000510647"/>
    </source>
</evidence>
<dbReference type="EMBL" id="CP059274">
    <property type="protein sequence ID" value="QLQ82491.1"/>
    <property type="molecule type" value="Genomic_DNA"/>
</dbReference>
<dbReference type="Proteomes" id="UP000510647">
    <property type="component" value="Chromosome 8"/>
</dbReference>
<dbReference type="GO" id="GO:0005743">
    <property type="term" value="C:mitochondrial inner membrane"/>
    <property type="evidence" value="ECO:0007669"/>
    <property type="project" value="UniProtKB-SubCell"/>
</dbReference>